<evidence type="ECO:0000256" key="5">
    <source>
        <dbReference type="ARBA" id="ARBA00022842"/>
    </source>
</evidence>
<dbReference type="OrthoDB" id="9803598at2"/>
<comment type="catalytic activity">
    <reaction evidence="8">
        <text>chorismate + L-glutamine = anthranilate + pyruvate + L-glutamate + H(+)</text>
        <dbReference type="Rhea" id="RHEA:21732"/>
        <dbReference type="ChEBI" id="CHEBI:15361"/>
        <dbReference type="ChEBI" id="CHEBI:15378"/>
        <dbReference type="ChEBI" id="CHEBI:16567"/>
        <dbReference type="ChEBI" id="CHEBI:29748"/>
        <dbReference type="ChEBI" id="CHEBI:29985"/>
        <dbReference type="ChEBI" id="CHEBI:58359"/>
        <dbReference type="EC" id="4.1.3.27"/>
    </reaction>
</comment>
<dbReference type="Gene3D" id="3.60.120.10">
    <property type="entry name" value="Anthranilate synthase"/>
    <property type="match status" value="1"/>
</dbReference>
<organism evidence="11 12">
    <name type="scientific">Sinomicrobium oceani</name>
    <dbReference type="NCBI Taxonomy" id="1150368"/>
    <lineage>
        <taxon>Bacteria</taxon>
        <taxon>Pseudomonadati</taxon>
        <taxon>Bacteroidota</taxon>
        <taxon>Flavobacteriia</taxon>
        <taxon>Flavobacteriales</taxon>
        <taxon>Flavobacteriaceae</taxon>
        <taxon>Sinomicrobium</taxon>
    </lineage>
</organism>
<dbReference type="PRINTS" id="PR00095">
    <property type="entry name" value="ANTSNTHASEI"/>
</dbReference>
<sequence>MIHLTTHYKQILADTITPVSVYLKIRDRYPGSLLLESSDYHANNNSFSYICCNPIASIEVKKGIITTSYPDGKSAQTDIEKNTDVPQAIHDFARAFQTEDNGFKFINKGLFGYIAYDGVRHFEDIEISRKEDTLDIPDIYYAVYQNIIAINHFKNEAYIFCHSTDGTNNIPEIEQLLQSKNFATYNFFKTGAPVSNLTDEEYKKSVEYAKKHCYRGDVFQLVLSRRFSQEFKGDEFNVYRALRSINPSPYLFFFDYGNFKIFGSSPEAQLVVKDRKAEIHPIAGTFRRTGNDEQDTVLARQLAEDAKENAEHVMLVDLARNDLSRHGHHVKVETYREVQFFSHVIHLVSKVTGKLHEKASTMQVVADTFPAGTLSGAPKHMAMQLIDKYENCNRDFYGGAIGFMDFEGNFNHAIMIRTFLSKNHRLHYQAGAGIVSESSPESELQEVFNKLGALNKAMDLAESI</sequence>
<evidence type="ECO:0000256" key="2">
    <source>
        <dbReference type="ARBA" id="ARBA00011575"/>
    </source>
</evidence>
<keyword evidence="6" id="KW-0456">Lyase</keyword>
<dbReference type="InterPro" id="IPR015890">
    <property type="entry name" value="Chorismate_C"/>
</dbReference>
<evidence type="ECO:0000256" key="7">
    <source>
        <dbReference type="ARBA" id="ARBA00025634"/>
    </source>
</evidence>
<evidence type="ECO:0000256" key="1">
    <source>
        <dbReference type="ARBA" id="ARBA00001946"/>
    </source>
</evidence>
<evidence type="ECO:0000256" key="8">
    <source>
        <dbReference type="ARBA" id="ARBA00047683"/>
    </source>
</evidence>
<name>A0A1K1RL80_9FLAO</name>
<dbReference type="PANTHER" id="PTHR11236">
    <property type="entry name" value="AMINOBENZOATE/ANTHRANILATE SYNTHASE"/>
    <property type="match status" value="1"/>
</dbReference>
<comment type="cofactor">
    <cofactor evidence="1">
        <name>Mg(2+)</name>
        <dbReference type="ChEBI" id="CHEBI:18420"/>
    </cofactor>
</comment>
<feature type="domain" description="Anthranilate synthase component I N-terminal" evidence="10">
    <location>
        <begin position="14"/>
        <end position="159"/>
    </location>
</feature>
<dbReference type="InterPro" id="IPR006805">
    <property type="entry name" value="Anth_synth_I_N"/>
</dbReference>
<dbReference type="InterPro" id="IPR005801">
    <property type="entry name" value="ADC_synthase"/>
</dbReference>
<dbReference type="AlphaFoldDB" id="A0A1K1RL80"/>
<dbReference type="InterPro" id="IPR019999">
    <property type="entry name" value="Anth_synth_I-like"/>
</dbReference>
<evidence type="ECO:0000259" key="9">
    <source>
        <dbReference type="Pfam" id="PF00425"/>
    </source>
</evidence>
<dbReference type="Pfam" id="PF04715">
    <property type="entry name" value="Anth_synt_I_N"/>
    <property type="match status" value="1"/>
</dbReference>
<dbReference type="GO" id="GO:0000162">
    <property type="term" value="P:L-tryptophan biosynthetic process"/>
    <property type="evidence" value="ECO:0007669"/>
    <property type="project" value="TreeGrafter"/>
</dbReference>
<evidence type="ECO:0000256" key="3">
    <source>
        <dbReference type="ARBA" id="ARBA00020653"/>
    </source>
</evidence>
<comment type="function">
    <text evidence="7">Part of a heterotetrameric complex that catalyzes the two-step biosynthesis of anthranilate, an intermediate in the biosynthesis of L-tryptophan. In the first step, the glutamine-binding beta subunit (TrpG) of anthranilate synthase (AS) provides the glutamine amidotransferase activity which generates ammonia as a substrate that, along with chorismate, is used in the second step, catalyzed by the large alpha subunit of AS (TrpE) to produce anthranilate. In the absence of TrpG, TrpE can synthesize anthranilate directly from chorismate and high concentrations of ammonia.</text>
</comment>
<dbReference type="STRING" id="1150368.SAMN02927921_03737"/>
<reference evidence="11 12" key="1">
    <citation type="submission" date="2016-11" db="EMBL/GenBank/DDBJ databases">
        <authorList>
            <person name="Jaros S."/>
            <person name="Januszkiewicz K."/>
            <person name="Wedrychowicz H."/>
        </authorList>
    </citation>
    <scope>NUCLEOTIDE SEQUENCE [LARGE SCALE GENOMIC DNA]</scope>
    <source>
        <strain evidence="11 12">CGMCC 1.12145</strain>
    </source>
</reference>
<evidence type="ECO:0000259" key="10">
    <source>
        <dbReference type="Pfam" id="PF04715"/>
    </source>
</evidence>
<dbReference type="PANTHER" id="PTHR11236:SF48">
    <property type="entry name" value="ISOCHORISMATE SYNTHASE MENF"/>
    <property type="match status" value="1"/>
</dbReference>
<evidence type="ECO:0000313" key="12">
    <source>
        <dbReference type="Proteomes" id="UP000182248"/>
    </source>
</evidence>
<keyword evidence="5" id="KW-0460">Magnesium</keyword>
<evidence type="ECO:0000313" key="11">
    <source>
        <dbReference type="EMBL" id="SFW73019.1"/>
    </source>
</evidence>
<dbReference type="Proteomes" id="UP000182248">
    <property type="component" value="Unassembled WGS sequence"/>
</dbReference>
<dbReference type="Pfam" id="PF00425">
    <property type="entry name" value="Chorismate_bind"/>
    <property type="match status" value="1"/>
</dbReference>
<dbReference type="GO" id="GO:0004049">
    <property type="term" value="F:anthranilate synthase activity"/>
    <property type="evidence" value="ECO:0007669"/>
    <property type="project" value="UniProtKB-EC"/>
</dbReference>
<keyword evidence="12" id="KW-1185">Reference proteome</keyword>
<feature type="domain" description="Chorismate-utilising enzyme C-terminal" evidence="9">
    <location>
        <begin position="199"/>
        <end position="450"/>
    </location>
</feature>
<evidence type="ECO:0000256" key="4">
    <source>
        <dbReference type="ARBA" id="ARBA00022723"/>
    </source>
</evidence>
<dbReference type="RefSeq" id="WP_072318983.1">
    <property type="nucleotide sequence ID" value="NZ_FPJE01000029.1"/>
</dbReference>
<evidence type="ECO:0000256" key="6">
    <source>
        <dbReference type="ARBA" id="ARBA00023239"/>
    </source>
</evidence>
<protein>
    <recommendedName>
        <fullName evidence="3">Anthranilate synthase component 1</fullName>
    </recommendedName>
</protein>
<dbReference type="GO" id="GO:0046872">
    <property type="term" value="F:metal ion binding"/>
    <property type="evidence" value="ECO:0007669"/>
    <property type="project" value="UniProtKB-KW"/>
</dbReference>
<accession>A0A1K1RL80</accession>
<dbReference type="EMBL" id="FPJE01000029">
    <property type="protein sequence ID" value="SFW73019.1"/>
    <property type="molecule type" value="Genomic_DNA"/>
</dbReference>
<keyword evidence="4" id="KW-0479">Metal-binding</keyword>
<gene>
    <name evidence="11" type="ORF">SAMN02927921_03737</name>
</gene>
<dbReference type="SUPFAM" id="SSF56322">
    <property type="entry name" value="ADC synthase"/>
    <property type="match status" value="1"/>
</dbReference>
<comment type="subunit">
    <text evidence="2">Heterotetramer consisting of two non-identical subunits: a beta subunit (TrpG) and a large alpha subunit (TrpE).</text>
</comment>
<proteinExistence type="predicted"/>